<dbReference type="Proteomes" id="UP001322664">
    <property type="component" value="Chromosome"/>
</dbReference>
<gene>
    <name evidence="1" type="ORF">R6U77_08110</name>
</gene>
<reference evidence="1 2" key="1">
    <citation type="submission" date="2023-09" db="EMBL/GenBank/DDBJ databases">
        <authorList>
            <person name="Page C.A."/>
            <person name="Perez-Diaz I.M."/>
        </authorList>
    </citation>
    <scope>NUCLEOTIDE SEQUENCE [LARGE SCALE GENOMIC DNA]</scope>
    <source>
        <strain evidence="1 2">Ll15</strain>
    </source>
</reference>
<evidence type="ECO:0000313" key="1">
    <source>
        <dbReference type="EMBL" id="WPK13618.1"/>
    </source>
</evidence>
<accession>A0ABZ0RZF7</accession>
<sequence length="105" mass="12108">MKRSERQLMWQSRIQAFHTSGEASVAAWCTKENIPVQSMYQWLRKSRTQTKIQPAHWLPVVVQEPVLPEIIPITIKLNGITIDCPPDFDEGTLSKVLQVVQHHVH</sequence>
<evidence type="ECO:0000313" key="2">
    <source>
        <dbReference type="Proteomes" id="UP001322664"/>
    </source>
</evidence>
<protein>
    <recommendedName>
        <fullName evidence="3">IS66 family insertion sequence element accessory protein TnpB</fullName>
    </recommendedName>
</protein>
<organism evidence="1 2">
    <name type="scientific">Lysinibacillus louembei</name>
    <dbReference type="NCBI Taxonomy" id="1470088"/>
    <lineage>
        <taxon>Bacteria</taxon>
        <taxon>Bacillati</taxon>
        <taxon>Bacillota</taxon>
        <taxon>Bacilli</taxon>
        <taxon>Bacillales</taxon>
        <taxon>Bacillaceae</taxon>
        <taxon>Lysinibacillus</taxon>
    </lineage>
</organism>
<name>A0ABZ0RZF7_9BACI</name>
<dbReference type="NCBIfam" id="NF047593">
    <property type="entry name" value="IS66_ISAeme5_TnpA"/>
    <property type="match status" value="1"/>
</dbReference>
<proteinExistence type="predicted"/>
<keyword evidence="2" id="KW-1185">Reference proteome</keyword>
<dbReference type="RefSeq" id="WP_319838093.1">
    <property type="nucleotide sequence ID" value="NZ_CP137624.1"/>
</dbReference>
<dbReference type="EMBL" id="CP137624">
    <property type="protein sequence ID" value="WPK13618.1"/>
    <property type="molecule type" value="Genomic_DNA"/>
</dbReference>
<evidence type="ECO:0008006" key="3">
    <source>
        <dbReference type="Google" id="ProtNLM"/>
    </source>
</evidence>